<evidence type="ECO:0000259" key="9">
    <source>
        <dbReference type="PROSITE" id="PS50893"/>
    </source>
</evidence>
<keyword evidence="4" id="KW-0547">Nucleotide-binding</keyword>
<evidence type="ECO:0000313" key="12">
    <source>
        <dbReference type="Proteomes" id="UP000018144"/>
    </source>
</evidence>
<dbReference type="Proteomes" id="UP000018144">
    <property type="component" value="Unassembled WGS sequence"/>
</dbReference>
<dbReference type="Gene3D" id="1.20.1560.10">
    <property type="entry name" value="ABC transporter type 1, transmembrane domain"/>
    <property type="match status" value="1"/>
</dbReference>
<dbReference type="AlphaFoldDB" id="U4LG80"/>
<feature type="transmembrane region" description="Helical" evidence="8">
    <location>
        <begin position="349"/>
        <end position="374"/>
    </location>
</feature>
<evidence type="ECO:0000256" key="1">
    <source>
        <dbReference type="ARBA" id="ARBA00004141"/>
    </source>
</evidence>
<evidence type="ECO:0000259" key="10">
    <source>
        <dbReference type="PROSITE" id="PS50929"/>
    </source>
</evidence>
<comment type="subcellular location">
    <subcellularLocation>
        <location evidence="1">Membrane</location>
        <topology evidence="1">Multi-pass membrane protein</topology>
    </subcellularLocation>
</comment>
<reference evidence="11 12" key="1">
    <citation type="journal article" date="2013" name="PLoS Genet.">
        <title>The genome and development-dependent transcriptomes of Pyronema confluens: a window into fungal evolution.</title>
        <authorList>
            <person name="Traeger S."/>
            <person name="Altegoer F."/>
            <person name="Freitag M."/>
            <person name="Gabaldon T."/>
            <person name="Kempken F."/>
            <person name="Kumar A."/>
            <person name="Marcet-Houben M."/>
            <person name="Poggeler S."/>
            <person name="Stajich J.E."/>
            <person name="Nowrousian M."/>
        </authorList>
    </citation>
    <scope>NUCLEOTIDE SEQUENCE [LARGE SCALE GENOMIC DNA]</scope>
    <source>
        <strain evidence="12">CBS 100304</strain>
        <tissue evidence="11">Vegetative mycelium</tissue>
    </source>
</reference>
<gene>
    <name evidence="11" type="ORF">PCON_01215</name>
</gene>
<dbReference type="InterPro" id="IPR003593">
    <property type="entry name" value="AAA+_ATPase"/>
</dbReference>
<sequence>MIAHRLSTVKKADKIVVMNKGQIVEQGTHDELMFSQGAYYRLVSAQQLAVGPDMSNDNDENAETECEPEQTARAVSRKSKFASRRWSTWTVKPEIKAEDGSGKYNILRCLGIIFYEHKQHWLWFLGGLTGCFIAGAIFPAQAILFSKIVTVFSHYFSEKLRERGNFWALMFFILAIGTLIGYALLAYCWTSVAFLMARVYRSEYFSAIIRQDIEFFDIPENSSGSLTARLSSDPQSFQDLMQGNLGLIIVVLVNILSSSLLSLFTGWKLSLVAIFGCLPPLFLAGFTRMRLELSSQERVSKFFHESTRFAAEAVSAIRTVASLTLEDEVIHRYAERLNGPARSAYRRTLWIMILFGLSESVDLLGIGLAFWYGGRLMSFGEYDAEQFFLVFIAVVFGGQAAGMLFGFTANLTKAHAAANKIIHLRSVQPTINFSTGCDVPYAPYGCPIIEFKNVRFAYPTRPSASVLLHCSFQVYRGQKIGLVGSSGCGKSTIISLLERFYDITSGDILINGVSISALDVQKYRSTVALVSQEPTLYKGSIRENITLGIPYGEVSDEAVEKAARDANIHTFIQSLPQGYDTDVGTKGIALSGGQRQRLAIARALIRDPSILLLDEATSALDTESERIVQDAIEVASRGRTVLAVAHRLSTIRGYDRILVFESGRVVEEGSHEELVALRGRYWNMCLGQGMDREAA</sequence>
<feature type="transmembrane region" description="Helical" evidence="8">
    <location>
        <begin position="245"/>
        <end position="264"/>
    </location>
</feature>
<evidence type="ECO:0000256" key="6">
    <source>
        <dbReference type="ARBA" id="ARBA00022989"/>
    </source>
</evidence>
<dbReference type="PANTHER" id="PTHR24221">
    <property type="entry name" value="ATP-BINDING CASSETTE SUB-FAMILY B"/>
    <property type="match status" value="1"/>
</dbReference>
<dbReference type="InterPro" id="IPR017871">
    <property type="entry name" value="ABC_transporter-like_CS"/>
</dbReference>
<dbReference type="GO" id="GO:0016020">
    <property type="term" value="C:membrane"/>
    <property type="evidence" value="ECO:0007669"/>
    <property type="project" value="UniProtKB-SubCell"/>
</dbReference>
<feature type="transmembrane region" description="Helical" evidence="8">
    <location>
        <begin position="270"/>
        <end position="291"/>
    </location>
</feature>
<dbReference type="CDD" id="cd18578">
    <property type="entry name" value="ABC_6TM_Pgp_ABCB1_D2_like"/>
    <property type="match status" value="1"/>
</dbReference>
<keyword evidence="6 8" id="KW-1133">Transmembrane helix</keyword>
<dbReference type="PROSITE" id="PS50893">
    <property type="entry name" value="ABC_TRANSPORTER_2"/>
    <property type="match status" value="1"/>
</dbReference>
<evidence type="ECO:0000256" key="2">
    <source>
        <dbReference type="ARBA" id="ARBA00007577"/>
    </source>
</evidence>
<evidence type="ECO:0000256" key="5">
    <source>
        <dbReference type="ARBA" id="ARBA00022840"/>
    </source>
</evidence>
<dbReference type="GO" id="GO:0140359">
    <property type="term" value="F:ABC-type transporter activity"/>
    <property type="evidence" value="ECO:0007669"/>
    <property type="project" value="InterPro"/>
</dbReference>
<dbReference type="eggNOG" id="KOG0055">
    <property type="taxonomic scope" value="Eukaryota"/>
</dbReference>
<dbReference type="InterPro" id="IPR011527">
    <property type="entry name" value="ABC1_TM_dom"/>
</dbReference>
<dbReference type="SMART" id="SM00382">
    <property type="entry name" value="AAA"/>
    <property type="match status" value="1"/>
</dbReference>
<name>U4LG80_PYROM</name>
<accession>U4LG80</accession>
<dbReference type="InterPro" id="IPR003439">
    <property type="entry name" value="ABC_transporter-like_ATP-bd"/>
</dbReference>
<evidence type="ECO:0000256" key="8">
    <source>
        <dbReference type="SAM" id="Phobius"/>
    </source>
</evidence>
<keyword evidence="5" id="KW-0067">ATP-binding</keyword>
<dbReference type="PROSITE" id="PS50929">
    <property type="entry name" value="ABC_TM1F"/>
    <property type="match status" value="1"/>
</dbReference>
<dbReference type="OMA" id="VHENICY"/>
<proteinExistence type="inferred from homology"/>
<feature type="transmembrane region" description="Helical" evidence="8">
    <location>
        <begin position="386"/>
        <end position="407"/>
    </location>
</feature>
<keyword evidence="7 8" id="KW-0472">Membrane</keyword>
<evidence type="ECO:0000313" key="11">
    <source>
        <dbReference type="EMBL" id="CCX14989.1"/>
    </source>
</evidence>
<feature type="transmembrane region" description="Helical" evidence="8">
    <location>
        <begin position="166"/>
        <end position="195"/>
    </location>
</feature>
<evidence type="ECO:0000256" key="3">
    <source>
        <dbReference type="ARBA" id="ARBA00022692"/>
    </source>
</evidence>
<dbReference type="EMBL" id="HF936108">
    <property type="protein sequence ID" value="CCX14989.1"/>
    <property type="molecule type" value="Genomic_DNA"/>
</dbReference>
<feature type="domain" description="ABC transmembrane type-1" evidence="10">
    <location>
        <begin position="125"/>
        <end position="413"/>
    </location>
</feature>
<dbReference type="PROSITE" id="PS00211">
    <property type="entry name" value="ABC_TRANSPORTER_1"/>
    <property type="match status" value="1"/>
</dbReference>
<dbReference type="InterPro" id="IPR027417">
    <property type="entry name" value="P-loop_NTPase"/>
</dbReference>
<protein>
    <submittedName>
        <fullName evidence="11">Similar to Leptomycin B resistance protein pmd1 acc. no. P36619</fullName>
    </submittedName>
</protein>
<keyword evidence="12" id="KW-1185">Reference proteome</keyword>
<dbReference type="Pfam" id="PF00005">
    <property type="entry name" value="ABC_tran"/>
    <property type="match status" value="1"/>
</dbReference>
<comment type="similarity">
    <text evidence="2">Belongs to the ABC transporter superfamily. ABCB family. Multidrug resistance exporter (TC 3.A.1.201) subfamily.</text>
</comment>
<dbReference type="SUPFAM" id="SSF90123">
    <property type="entry name" value="ABC transporter transmembrane region"/>
    <property type="match status" value="1"/>
</dbReference>
<dbReference type="Gene3D" id="3.40.50.300">
    <property type="entry name" value="P-loop containing nucleotide triphosphate hydrolases"/>
    <property type="match status" value="2"/>
</dbReference>
<dbReference type="SUPFAM" id="SSF52540">
    <property type="entry name" value="P-loop containing nucleoside triphosphate hydrolases"/>
    <property type="match status" value="2"/>
</dbReference>
<dbReference type="OrthoDB" id="6500128at2759"/>
<evidence type="ECO:0000256" key="4">
    <source>
        <dbReference type="ARBA" id="ARBA00022741"/>
    </source>
</evidence>
<dbReference type="GO" id="GO:0016887">
    <property type="term" value="F:ATP hydrolysis activity"/>
    <property type="evidence" value="ECO:0007669"/>
    <property type="project" value="InterPro"/>
</dbReference>
<dbReference type="Pfam" id="PF00664">
    <property type="entry name" value="ABC_membrane"/>
    <property type="match status" value="1"/>
</dbReference>
<organism evidence="11 12">
    <name type="scientific">Pyronema omphalodes (strain CBS 100304)</name>
    <name type="common">Pyronema confluens</name>
    <dbReference type="NCBI Taxonomy" id="1076935"/>
    <lineage>
        <taxon>Eukaryota</taxon>
        <taxon>Fungi</taxon>
        <taxon>Dikarya</taxon>
        <taxon>Ascomycota</taxon>
        <taxon>Pezizomycotina</taxon>
        <taxon>Pezizomycetes</taxon>
        <taxon>Pezizales</taxon>
        <taxon>Pyronemataceae</taxon>
        <taxon>Pyronema</taxon>
    </lineage>
</organism>
<evidence type="ECO:0000256" key="7">
    <source>
        <dbReference type="ARBA" id="ARBA00023136"/>
    </source>
</evidence>
<feature type="transmembrane region" description="Helical" evidence="8">
    <location>
        <begin position="121"/>
        <end position="146"/>
    </location>
</feature>
<feature type="domain" description="ABC transporter" evidence="9">
    <location>
        <begin position="449"/>
        <end position="687"/>
    </location>
</feature>
<dbReference type="CDD" id="cd03249">
    <property type="entry name" value="ABC_MTABC3_MDL1_MDL2"/>
    <property type="match status" value="1"/>
</dbReference>
<dbReference type="STRING" id="1076935.U4LG80"/>
<keyword evidence="3 8" id="KW-0812">Transmembrane</keyword>
<dbReference type="GO" id="GO:0005524">
    <property type="term" value="F:ATP binding"/>
    <property type="evidence" value="ECO:0007669"/>
    <property type="project" value="UniProtKB-KW"/>
</dbReference>
<dbReference type="PANTHER" id="PTHR24221:SF503">
    <property type="entry name" value="MITOCHONDRIAL POTASSIUM CHANNEL ATP-BINDING SUBUNIT"/>
    <property type="match status" value="1"/>
</dbReference>
<dbReference type="InterPro" id="IPR036640">
    <property type="entry name" value="ABC1_TM_sf"/>
</dbReference>
<dbReference type="InterPro" id="IPR039421">
    <property type="entry name" value="Type_1_exporter"/>
</dbReference>
<dbReference type="FunFam" id="3.40.50.300:FF:000913">
    <property type="entry name" value="ABC multidrug transporter SitT"/>
    <property type="match status" value="1"/>
</dbReference>